<keyword evidence="1" id="KW-0812">Transmembrane</keyword>
<reference evidence="2 3" key="1">
    <citation type="journal article" date="2019" name="Nat. Med.">
        <title>A library of human gut bacterial isolates paired with longitudinal multiomics data enables mechanistic microbiome research.</title>
        <authorList>
            <person name="Poyet M."/>
            <person name="Groussin M."/>
            <person name="Gibbons S.M."/>
            <person name="Avila-Pacheco J."/>
            <person name="Jiang X."/>
            <person name="Kearney S.M."/>
            <person name="Perrotta A.R."/>
            <person name="Berdy B."/>
            <person name="Zhao S."/>
            <person name="Lieberman T.D."/>
            <person name="Swanson P.K."/>
            <person name="Smith M."/>
            <person name="Roesemann S."/>
            <person name="Alexander J.E."/>
            <person name="Rich S.A."/>
            <person name="Livny J."/>
            <person name="Vlamakis H."/>
            <person name="Clish C."/>
            <person name="Bullock K."/>
            <person name="Deik A."/>
            <person name="Scott J."/>
            <person name="Pierce K.A."/>
            <person name="Xavier R.J."/>
            <person name="Alm E.J."/>
        </authorList>
    </citation>
    <scope>NUCLEOTIDE SEQUENCE [LARGE SCALE GENOMIC DNA]</scope>
    <source>
        <strain evidence="2 3">BIOML-A14</strain>
    </source>
</reference>
<evidence type="ECO:0000313" key="2">
    <source>
        <dbReference type="EMBL" id="KAA4644228.1"/>
    </source>
</evidence>
<feature type="transmembrane region" description="Helical" evidence="1">
    <location>
        <begin position="67"/>
        <end position="93"/>
    </location>
</feature>
<keyword evidence="1" id="KW-0472">Membrane</keyword>
<organism evidence="2 3">
    <name type="scientific">Bacteroides ovatus</name>
    <dbReference type="NCBI Taxonomy" id="28116"/>
    <lineage>
        <taxon>Bacteria</taxon>
        <taxon>Pseudomonadati</taxon>
        <taxon>Bacteroidota</taxon>
        <taxon>Bacteroidia</taxon>
        <taxon>Bacteroidales</taxon>
        <taxon>Bacteroidaceae</taxon>
        <taxon>Bacteroides</taxon>
    </lineage>
</organism>
<proteinExistence type="predicted"/>
<evidence type="ECO:0000313" key="3">
    <source>
        <dbReference type="Proteomes" id="UP000435985"/>
    </source>
</evidence>
<dbReference type="Proteomes" id="UP000435985">
    <property type="component" value="Unassembled WGS sequence"/>
</dbReference>
<protein>
    <submittedName>
        <fullName evidence="2">Metallophosphoesterase</fullName>
    </submittedName>
</protein>
<dbReference type="EMBL" id="VWFO01000785">
    <property type="protein sequence ID" value="KAA4644228.1"/>
    <property type="molecule type" value="Genomic_DNA"/>
</dbReference>
<feature type="transmembrane region" description="Helical" evidence="1">
    <location>
        <begin position="105"/>
        <end position="126"/>
    </location>
</feature>
<evidence type="ECO:0000256" key="1">
    <source>
        <dbReference type="SAM" id="Phobius"/>
    </source>
</evidence>
<feature type="transmembrane region" description="Helical" evidence="1">
    <location>
        <begin position="36"/>
        <end position="55"/>
    </location>
</feature>
<comment type="caution">
    <text evidence="2">The sequence shown here is derived from an EMBL/GenBank/DDBJ whole genome shotgun (WGS) entry which is preliminary data.</text>
</comment>
<feature type="non-terminal residue" evidence="2">
    <location>
        <position position="139"/>
    </location>
</feature>
<sequence length="139" mass="16449">MLQRLFIFLLIFLILPDIYLYLRFIVHLTAKRWLRILYWLPAFLLSAGLLYLVYFSNNAFAERHTQAIGWFSIFFFLFTAPKLLLSLCTIIGVPFHKWLRWPRTPFICTGLTLAVISIVMIIYGSFIGRTQFDVKEVTY</sequence>
<name>A0A642C7J7_BACOV</name>
<gene>
    <name evidence="2" type="ORF">F3B98_33535</name>
</gene>
<dbReference type="AlphaFoldDB" id="A0A642C7J7"/>
<keyword evidence="1" id="KW-1133">Transmembrane helix</keyword>
<feature type="transmembrane region" description="Helical" evidence="1">
    <location>
        <begin position="6"/>
        <end position="24"/>
    </location>
</feature>
<accession>A0A642C7J7</accession>